<name>A0A0B1SUE0_OESDE</name>
<evidence type="ECO:0000256" key="1">
    <source>
        <dbReference type="ARBA" id="ARBA00004370"/>
    </source>
</evidence>
<dbReference type="InterPro" id="IPR001828">
    <property type="entry name" value="ANF_lig-bd_rcpt"/>
</dbReference>
<evidence type="ECO:0000313" key="7">
    <source>
        <dbReference type="Proteomes" id="UP000053660"/>
    </source>
</evidence>
<dbReference type="InterPro" id="IPR028082">
    <property type="entry name" value="Peripla_BP_I"/>
</dbReference>
<dbReference type="AlphaFoldDB" id="A0A0B1SUE0"/>
<keyword evidence="3" id="KW-1133">Transmembrane helix</keyword>
<organism evidence="6 7">
    <name type="scientific">Oesophagostomum dentatum</name>
    <name type="common">Nodular worm</name>
    <dbReference type="NCBI Taxonomy" id="61180"/>
    <lineage>
        <taxon>Eukaryota</taxon>
        <taxon>Metazoa</taxon>
        <taxon>Ecdysozoa</taxon>
        <taxon>Nematoda</taxon>
        <taxon>Chromadorea</taxon>
        <taxon>Rhabditida</taxon>
        <taxon>Rhabditina</taxon>
        <taxon>Rhabditomorpha</taxon>
        <taxon>Strongyloidea</taxon>
        <taxon>Strongylidae</taxon>
        <taxon>Oesophagostomum</taxon>
    </lineage>
</organism>
<evidence type="ECO:0000256" key="4">
    <source>
        <dbReference type="ARBA" id="ARBA00023136"/>
    </source>
</evidence>
<dbReference type="Gene3D" id="3.40.50.2300">
    <property type="match status" value="1"/>
</dbReference>
<evidence type="ECO:0000259" key="5">
    <source>
        <dbReference type="Pfam" id="PF01094"/>
    </source>
</evidence>
<dbReference type="CDD" id="cd06352">
    <property type="entry name" value="PBP1_NPR_GC-like"/>
    <property type="match status" value="1"/>
</dbReference>
<feature type="domain" description="Receptor ligand binding region" evidence="5">
    <location>
        <begin position="10"/>
        <end position="193"/>
    </location>
</feature>
<evidence type="ECO:0000256" key="3">
    <source>
        <dbReference type="ARBA" id="ARBA00022989"/>
    </source>
</evidence>
<sequence length="223" mass="24714">MSREWKFPTDTVVVVCLAEGFGYKRKFVLSALDGGFFNSEYVYIFADTRSKGFTVPLLGGDERYIWDDTADIKDGRDADALKAFEQILVVSDHMGTGDVADDYDEFGQLVISRMKEPPFYCTEECSDPKFSRAGAYAGQLHDAFYGYALALNATLAENPLALRNGSFILDHFDVEYKGVSGTVVIGKNGTRKPILYFDGLDRNGQQVLHGTIFVDGDNGVLIH</sequence>
<comment type="subcellular location">
    <subcellularLocation>
        <location evidence="1">Membrane</location>
    </subcellularLocation>
</comment>
<reference evidence="6 7" key="1">
    <citation type="submission" date="2014-03" db="EMBL/GenBank/DDBJ databases">
        <title>Draft genome of the hookworm Oesophagostomum dentatum.</title>
        <authorList>
            <person name="Mitreva M."/>
        </authorList>
    </citation>
    <scope>NUCLEOTIDE SEQUENCE [LARGE SCALE GENOMIC DNA]</scope>
    <source>
        <strain evidence="6 7">OD-Hann</strain>
    </source>
</reference>
<proteinExistence type="predicted"/>
<keyword evidence="2" id="KW-0812">Transmembrane</keyword>
<gene>
    <name evidence="6" type="ORF">OESDEN_11258</name>
</gene>
<dbReference type="Pfam" id="PF01094">
    <property type="entry name" value="ANF_receptor"/>
    <property type="match status" value="1"/>
</dbReference>
<dbReference type="GO" id="GO:0016020">
    <property type="term" value="C:membrane"/>
    <property type="evidence" value="ECO:0007669"/>
    <property type="project" value="UniProtKB-SubCell"/>
</dbReference>
<keyword evidence="4" id="KW-0472">Membrane</keyword>
<dbReference type="Proteomes" id="UP000053660">
    <property type="component" value="Unassembled WGS sequence"/>
</dbReference>
<dbReference type="SUPFAM" id="SSF53822">
    <property type="entry name" value="Periplasmic binding protein-like I"/>
    <property type="match status" value="1"/>
</dbReference>
<protein>
    <recommendedName>
        <fullName evidence="5">Receptor ligand binding region domain-containing protein</fullName>
    </recommendedName>
</protein>
<evidence type="ECO:0000256" key="2">
    <source>
        <dbReference type="ARBA" id="ARBA00022692"/>
    </source>
</evidence>
<dbReference type="OrthoDB" id="5827077at2759"/>
<keyword evidence="7" id="KW-1185">Reference proteome</keyword>
<evidence type="ECO:0000313" key="6">
    <source>
        <dbReference type="EMBL" id="KHJ88938.1"/>
    </source>
</evidence>
<dbReference type="EMBL" id="KN554959">
    <property type="protein sequence ID" value="KHJ88938.1"/>
    <property type="molecule type" value="Genomic_DNA"/>
</dbReference>
<accession>A0A0B1SUE0</accession>